<gene>
    <name evidence="2" type="ORF">SAMN05216180_2012</name>
</gene>
<evidence type="ECO:0000256" key="1">
    <source>
        <dbReference type="SAM" id="SignalP"/>
    </source>
</evidence>
<keyword evidence="3" id="KW-1185">Reference proteome</keyword>
<dbReference type="EMBL" id="FOCG01000001">
    <property type="protein sequence ID" value="SEM84381.1"/>
    <property type="molecule type" value="Genomic_DNA"/>
</dbReference>
<reference evidence="2 3" key="1">
    <citation type="submission" date="2016-10" db="EMBL/GenBank/DDBJ databases">
        <authorList>
            <person name="de Groot N.N."/>
        </authorList>
    </citation>
    <scope>NUCLEOTIDE SEQUENCE [LARGE SCALE GENOMIC DNA]</scope>
    <source>
        <strain evidence="2 3">CGMCC 1.5070</strain>
    </source>
</reference>
<dbReference type="RefSeq" id="WP_092754107.1">
    <property type="nucleotide sequence ID" value="NZ_FOCG01000001.1"/>
</dbReference>
<keyword evidence="1" id="KW-0732">Signal</keyword>
<dbReference type="PROSITE" id="PS51257">
    <property type="entry name" value="PROKAR_LIPOPROTEIN"/>
    <property type="match status" value="1"/>
</dbReference>
<feature type="chain" id="PRO_5039706537" description="Lipoprotein" evidence="1">
    <location>
        <begin position="18"/>
        <end position="197"/>
    </location>
</feature>
<name>A0A1H8BNA4_9FIRM</name>
<sequence length="197" mass="22278">MKKLLLLITLLCMVVFASCSNSNDDAVSQNRTLKDDESMQSGIFSEKYDSRSAITPTDLIGHPNRIYIIKDSKEIQFEPDSDGYEKILKLLNGRFPEAMKEAAMAILCLDDKGNFDWSLMSDEFNYLRLTYNNTQTVKMNCMHENYEGIPVKELTFNDIIFPLSEGYNEICIVGTQNTYGVLDNSSAIMSEILAYGS</sequence>
<evidence type="ECO:0000313" key="2">
    <source>
        <dbReference type="EMBL" id="SEM84381.1"/>
    </source>
</evidence>
<evidence type="ECO:0000313" key="3">
    <source>
        <dbReference type="Proteomes" id="UP000199158"/>
    </source>
</evidence>
<dbReference type="STRING" id="474960.SAMN05216180_2012"/>
<accession>A0A1H8BNA4</accession>
<dbReference type="Proteomes" id="UP000199158">
    <property type="component" value="Unassembled WGS sequence"/>
</dbReference>
<evidence type="ECO:0008006" key="4">
    <source>
        <dbReference type="Google" id="ProtNLM"/>
    </source>
</evidence>
<organism evidence="2 3">
    <name type="scientific">Hydrogenoanaerobacterium saccharovorans</name>
    <dbReference type="NCBI Taxonomy" id="474960"/>
    <lineage>
        <taxon>Bacteria</taxon>
        <taxon>Bacillati</taxon>
        <taxon>Bacillota</taxon>
        <taxon>Clostridia</taxon>
        <taxon>Eubacteriales</taxon>
        <taxon>Oscillospiraceae</taxon>
        <taxon>Hydrogenoanaerobacterium</taxon>
    </lineage>
</organism>
<feature type="signal peptide" evidence="1">
    <location>
        <begin position="1"/>
        <end position="17"/>
    </location>
</feature>
<proteinExistence type="predicted"/>
<dbReference type="AlphaFoldDB" id="A0A1H8BNA4"/>
<protein>
    <recommendedName>
        <fullName evidence="4">Lipoprotein</fullName>
    </recommendedName>
</protein>